<dbReference type="EMBL" id="JAELYA010000005">
    <property type="protein sequence ID" value="MBO3276418.1"/>
    <property type="molecule type" value="Genomic_DNA"/>
</dbReference>
<accession>A0ABS3TTG4</accession>
<gene>
    <name evidence="1" type="ORF">JFY56_14375</name>
</gene>
<dbReference type="Proteomes" id="UP000669060">
    <property type="component" value="Unassembled WGS sequence"/>
</dbReference>
<organism evidence="1 2">
    <name type="scientific">Pseudomonas schmalbachii</name>
    <dbReference type="NCBI Taxonomy" id="2816993"/>
    <lineage>
        <taxon>Bacteria</taxon>
        <taxon>Pseudomonadati</taxon>
        <taxon>Pseudomonadota</taxon>
        <taxon>Gammaproteobacteria</taxon>
        <taxon>Pseudomonadales</taxon>
        <taxon>Pseudomonadaceae</taxon>
        <taxon>Pseudomonas</taxon>
    </lineage>
</organism>
<comment type="caution">
    <text evidence="1">The sequence shown here is derived from an EMBL/GenBank/DDBJ whole genome shotgun (WGS) entry which is preliminary data.</text>
</comment>
<protein>
    <submittedName>
        <fullName evidence="1">3-isopropylmalate dehydratase</fullName>
    </submittedName>
</protein>
<dbReference type="PROSITE" id="PS51257">
    <property type="entry name" value="PROKAR_LIPOPROTEIN"/>
    <property type="match status" value="1"/>
</dbReference>
<name>A0ABS3TTG4_9PSED</name>
<proteinExistence type="predicted"/>
<reference evidence="1 2" key="1">
    <citation type="submission" date="2020-12" db="EMBL/GenBank/DDBJ databases">
        <title>Pseudomonas schmalbachii sp. nov. isolated from millipede gut.</title>
        <authorList>
            <person name="Shelomi M."/>
        </authorList>
    </citation>
    <scope>NUCLEOTIDE SEQUENCE [LARGE SCALE GENOMIC DNA]</scope>
    <source>
        <strain evidence="1 2">Milli4</strain>
    </source>
</reference>
<keyword evidence="2" id="KW-1185">Reference proteome</keyword>
<dbReference type="RefSeq" id="WP_208314524.1">
    <property type="nucleotide sequence ID" value="NZ_JAELYA010000005.1"/>
</dbReference>
<evidence type="ECO:0000313" key="1">
    <source>
        <dbReference type="EMBL" id="MBO3276418.1"/>
    </source>
</evidence>
<evidence type="ECO:0000313" key="2">
    <source>
        <dbReference type="Proteomes" id="UP000669060"/>
    </source>
</evidence>
<sequence length="138" mass="14647">MRSILAIIPLLALAGCASIPSDEVRPVPGKRLLAYQESATGSSQLTVERDSGFLGAGCYVSFSIDRQVAARIAVSEEASFNVPPGTHVVGIGIDEQGEGLCSKGYLKRELAVTVAAGETGRFRILSDNRIGFDIRHLD</sequence>